<evidence type="ECO:0000313" key="11">
    <source>
        <dbReference type="EnsemblMetazoa" id="G26299.1:cds"/>
    </source>
</evidence>
<feature type="region of interest" description="Disordered" evidence="8">
    <location>
        <begin position="2549"/>
        <end position="2570"/>
    </location>
</feature>
<feature type="domain" description="CDK5 regulatory subunit-associated protein 2/Myomegalin coiled coil" evidence="10">
    <location>
        <begin position="2111"/>
        <end position="2214"/>
    </location>
</feature>
<feature type="coiled-coil region" evidence="7">
    <location>
        <begin position="1773"/>
        <end position="1800"/>
    </location>
</feature>
<protein>
    <recommendedName>
        <fullName evidence="13">Myomegalin</fullName>
    </recommendedName>
</protein>
<feature type="region of interest" description="Disordered" evidence="8">
    <location>
        <begin position="1031"/>
        <end position="1057"/>
    </location>
</feature>
<feature type="compositionally biased region" description="Basic and acidic residues" evidence="8">
    <location>
        <begin position="1680"/>
        <end position="1689"/>
    </location>
</feature>
<evidence type="ECO:0000256" key="2">
    <source>
        <dbReference type="ARBA" id="ARBA00004555"/>
    </source>
</evidence>
<feature type="region of interest" description="Disordered" evidence="8">
    <location>
        <begin position="1511"/>
        <end position="1545"/>
    </location>
</feature>
<dbReference type="InterPro" id="IPR012943">
    <property type="entry name" value="Cnn_1N"/>
</dbReference>
<feature type="coiled-coil region" evidence="7">
    <location>
        <begin position="1126"/>
        <end position="1197"/>
    </location>
</feature>
<sequence length="2570" mass="296721">MNRSKQYDATLPLSVEDSLNTDKLQMDLTAGPYLEYPDGTVPMVTKMNTGRMSPVRSRTMKEYDSQITDLKKENFNLKLRIYFMEERMQQRLGDGDDVFKINIELKVEVETLKKELKEKQELLKKASEAIEALAAKREEDLQEIREELEQEMSSTRARLEEEVECKKKEVEASQKSLQEATHQLTDLENRNEQLVMEIRHLEQSKEIQLQSLKEDLDAQKRELTAQIAENQQNLGEMDHLLKMKEDLEERVESLEKELSRKDRDMEHLSCIVKDTTQVESQSFLAPRHLQDEVDDQKSELSTLKSKVEDLKEDANKKNEMIGKLEDLLKANEEEKKDALKKLKESENKLQKQNDLQPLWDSTVKGLHQDLRKRNKEVDDLKDKLERKEEELRQCQDDLHSMSVKKQKEVDKQHEDIVFLEDSLSSMKVQLKERELQVENLLKNLGKKEGELEGFKELLNKAETALRQSEDAVQDLQCQLKKEKEIASEDYKSQHLQFKVDDLEAQLQTKDKIIQQLTEGLKDKERQMQQCMEIFRPTPQEDGSVKDKWIRELQSRLQEKENAVEESLNEKMKLADEKDAEIRQLKREIRDKEHEMDRANQMLLTAEQTIECLEKEGDEKDKTLKQLTNALKAAQQSLEDAVAEHKQEIQKKKDEIERLKKGITLPDVESKGSENADTMNSLLRKLRDKDEDLLQQAEKHDNEINKLDKEIHNLKAELAKVQRELQAVENRCGWSEKRNQDTLDDLRETIKEKDKMIQALVASGQDKERLIGDLQGVNTPVDVVSLQNQLEKLKNELQDKNDLLDSWRFSENDQVTSEQMDNLKSELEAAKDDLRKAFRREEVIQQELYDHKQKFPTQGKERHKVEIEVRNVCEHHSEGSPGQTGVGQTEDEGQKLKSALEKQLSELEKLSEAIKRERQIIQDLNEIEPKINGAFDNDLETELKKVQDLRKELETVLDKNNKMTTNLQQQYIMYKRKFSDDYTTGMVSELTSDLDGLKRELEQKKHENNTLLAQLYDIQYNHRDHDMLHEGVQTSPRSENRWSMSSSTSSSSSPEFDVPLNRQTLSDMSAPMLRRYIRQIQKQLDISSHEKEELQERLNLSQRVNAREIPGKNEDDFNSVPHLRMEVQSLQSKLSAAESDLKVLRKKFGLEENSPCRYSELPNMFDLQRENVKLKNDYQNAMEKVSCLQEQINNSLRTQREKFDKHSQTVAWSGLIPTLGPKSLDLKCQNKKNSSQIPRPHKPGHPMNGDQLHLQKPEILREMLSESKNRISDLEAKLEATEGTVRIQTQKMKHYKAILQEHGLVAKSPCVSRSHSETNLAAAMATASKIPVRKRAMSIEHLHSIDINQPNGQSRHGSDSSEGSQEETLLPSQTLVNLQERISVLQQDLQETKDNNSKLQQKISAQQNSEQVIAELKTQLGQSREAIDSLEKKLKSYQGSSMQEVLELQRDEIAGLRRRLCDSQNSCVQLNQWLGDLSGVLEGLRDGEGQYASIKQKVQQTRKVAKSLSHILDSDSDDSGNEGCPSQSNHSPVKSPKKEANRLADELESKEAEIKSLKEELEEKKAFISRLNTNLLIAQRQLLTWQDCGKGSSTSGTSAADGNVFESGRQGPREGFLRDSLSPSSQTSNRLAGEQDTSIEKVRHGSGMTQSSRRSSDDIEVQDTTVTSTHTQGSVHSRRDRIRDMDKVDSGRKDNVPYGMFGFCSDERLYGNARFADRDMFEQSLSMNGHSEMSFLENKNFYEDVSKFSELDDTRVTQRSSFMNRSTTVQSEEVHQLKSRLNVMEDLNKTLKDELEAYENLCSSVGIKSSPRKSPRKSTDDSDLLREHLSEIRALRIKLEKSLKDSEKLSQKLQQDMEESHTSNNTTNVYMYTQHQAHINELQRAIDKLKAQLREKENCITEKITIIREKERIIHESKTVIMGKDEKINEILKEKEELKLSNQQTLVVQQRRIEKQDETMRQLRDKLELQVESLHQQESKLKEQYEVIQKQELQLTQVQDKLSVKESTLEKQYELLHQQDLQIDKQRELINQKDQTYRSLEEELESTTAKLQQLQRVATTATDEESAEQWRKEAQGLREQMERLEKTVSSQNKKMKQQEQWLTDKDKTNYKLQQIRDRLDDNLKKSAKEIKRLKEEMRTLRDQVQENKDLNKTLKLELSVYEKLENTENQGWSNGDGKSGGFDMREFLTEIRHLRSQLERCIDTNNDLRKKLEEHLVAKNQRQRVSMTNVYYAKDPSPVTSQGTDAPDGLPSTEQMSGGFKVRHESVEIMRGTADHDSMNSVSQDSCISDCASGTSSNFGKPGFGISTWPLTADNPLQAMKSKSSPGGTLDRVDLSVMSTKLHHSDGNLSYHVDDPPSLVAEMTSHRVDSDLRTLFAIGKLDDYEKLKKECGETSVVLKGMEARIQERLKIFRNMSPRENMEYSTLKELSLSVENLRICMNEEKSLLSCFWTSSLPKEGVESKLLFENESLKNELLAIKSKYSFLSQFVQSAEERLHATNQQKQNMEDFIYRQYDKLLTSVLTTVKKTTKVMVHARGNFEKNLLQYGMTEKQEDSRRKRGYSGDPPVCKDK</sequence>
<proteinExistence type="predicted"/>
<evidence type="ECO:0000259" key="9">
    <source>
        <dbReference type="Pfam" id="PF07989"/>
    </source>
</evidence>
<feature type="domain" description="Centrosomin N-terminal motif 1" evidence="9">
    <location>
        <begin position="59"/>
        <end position="131"/>
    </location>
</feature>
<dbReference type="Pfam" id="PF07989">
    <property type="entry name" value="Cnn_1N"/>
    <property type="match status" value="1"/>
</dbReference>
<feature type="compositionally biased region" description="Polar residues" evidence="8">
    <location>
        <begin position="1661"/>
        <end position="1674"/>
    </location>
</feature>
<accession>A0A8W8L1V3</accession>
<feature type="region of interest" description="Disordered" evidence="8">
    <location>
        <begin position="872"/>
        <end position="895"/>
    </location>
</feature>
<dbReference type="GO" id="GO:0090063">
    <property type="term" value="P:positive regulation of microtubule nucleation"/>
    <property type="evidence" value="ECO:0007669"/>
    <property type="project" value="TreeGrafter"/>
</dbReference>
<keyword evidence="5" id="KW-0333">Golgi apparatus</keyword>
<dbReference type="PANTHER" id="PTHR46501:SF10">
    <property type="entry name" value="CENTROSOMIN"/>
    <property type="match status" value="1"/>
</dbReference>
<keyword evidence="4" id="KW-0597">Phosphoprotein</keyword>
<evidence type="ECO:0000313" key="12">
    <source>
        <dbReference type="Proteomes" id="UP000005408"/>
    </source>
</evidence>
<evidence type="ECO:0000256" key="7">
    <source>
        <dbReference type="SAM" id="Coils"/>
    </source>
</evidence>
<keyword evidence="6" id="KW-0206">Cytoskeleton</keyword>
<evidence type="ECO:0000256" key="3">
    <source>
        <dbReference type="ARBA" id="ARBA00022490"/>
    </source>
</evidence>
<dbReference type="InterPro" id="IPR052593">
    <property type="entry name" value="MT-associated_AKAP9-binding"/>
</dbReference>
<dbReference type="GO" id="GO:0005794">
    <property type="term" value="C:Golgi apparatus"/>
    <property type="evidence" value="ECO:0007669"/>
    <property type="project" value="UniProtKB-SubCell"/>
</dbReference>
<keyword evidence="3" id="KW-0963">Cytoplasm</keyword>
<comment type="subcellular location">
    <subcellularLocation>
        <location evidence="1">Cytoplasm</location>
        <location evidence="1">Cytoskeleton</location>
    </subcellularLocation>
    <subcellularLocation>
        <location evidence="2">Golgi apparatus</location>
    </subcellularLocation>
</comment>
<feature type="coiled-coil region" evidence="7">
    <location>
        <begin position="60"/>
        <end position="846"/>
    </location>
</feature>
<dbReference type="GO" id="GO:1903358">
    <property type="term" value="P:regulation of Golgi organization"/>
    <property type="evidence" value="ECO:0007669"/>
    <property type="project" value="TreeGrafter"/>
</dbReference>
<dbReference type="PANTHER" id="PTHR46501">
    <property type="entry name" value="MYOMEGALIN"/>
    <property type="match status" value="1"/>
</dbReference>
<evidence type="ECO:0000256" key="6">
    <source>
        <dbReference type="ARBA" id="ARBA00023212"/>
    </source>
</evidence>
<feature type="coiled-coil region" evidence="7">
    <location>
        <begin position="1824"/>
        <end position="2166"/>
    </location>
</feature>
<evidence type="ECO:0008006" key="13">
    <source>
        <dbReference type="Google" id="ProtNLM"/>
    </source>
</evidence>
<feature type="region of interest" description="Disordered" evidence="8">
    <location>
        <begin position="1587"/>
        <end position="1689"/>
    </location>
</feature>
<keyword evidence="12" id="KW-1185">Reference proteome</keyword>
<keyword evidence="7" id="KW-0175">Coiled coil</keyword>
<dbReference type="EnsemblMetazoa" id="G26299.1">
    <property type="protein sequence ID" value="G26299.1:cds"/>
    <property type="gene ID" value="G26299"/>
</dbReference>
<organism evidence="11 12">
    <name type="scientific">Magallana gigas</name>
    <name type="common">Pacific oyster</name>
    <name type="synonym">Crassostrea gigas</name>
    <dbReference type="NCBI Taxonomy" id="29159"/>
    <lineage>
        <taxon>Eukaryota</taxon>
        <taxon>Metazoa</taxon>
        <taxon>Spiralia</taxon>
        <taxon>Lophotrochozoa</taxon>
        <taxon>Mollusca</taxon>
        <taxon>Bivalvia</taxon>
        <taxon>Autobranchia</taxon>
        <taxon>Pteriomorphia</taxon>
        <taxon>Ostreida</taxon>
        <taxon>Ostreoidea</taxon>
        <taxon>Ostreidae</taxon>
        <taxon>Magallana</taxon>
    </lineage>
</organism>
<reference evidence="11" key="1">
    <citation type="submission" date="2022-08" db="UniProtKB">
        <authorList>
            <consortium name="EnsemblMetazoa"/>
        </authorList>
    </citation>
    <scope>IDENTIFICATION</scope>
    <source>
        <strain evidence="11">05x7-T-G4-1.051#20</strain>
    </source>
</reference>
<feature type="domain" description="CDK5 regulatory subunit-associated protein 2/Myomegalin coiled coil" evidence="10">
    <location>
        <begin position="882"/>
        <end position="969"/>
    </location>
</feature>
<feature type="compositionally biased region" description="Low complexity" evidence="8">
    <location>
        <begin position="1590"/>
        <end position="1599"/>
    </location>
</feature>
<feature type="region of interest" description="Disordered" evidence="8">
    <location>
        <begin position="1222"/>
        <end position="1250"/>
    </location>
</feature>
<dbReference type="Pfam" id="PF23246">
    <property type="entry name" value="CC_CDK5RAP2"/>
    <property type="match status" value="2"/>
</dbReference>
<feature type="coiled-coil region" evidence="7">
    <location>
        <begin position="1263"/>
        <end position="1290"/>
    </location>
</feature>
<feature type="region of interest" description="Disordered" evidence="8">
    <location>
        <begin position="1344"/>
        <end position="1369"/>
    </location>
</feature>
<name>A0A8W8L1V3_MAGGI</name>
<feature type="region of interest" description="Disordered" evidence="8">
    <location>
        <begin position="2233"/>
        <end position="2256"/>
    </location>
</feature>
<dbReference type="GO" id="GO:0005813">
    <property type="term" value="C:centrosome"/>
    <property type="evidence" value="ECO:0007669"/>
    <property type="project" value="TreeGrafter"/>
</dbReference>
<feature type="compositionally biased region" description="Polar residues" evidence="8">
    <location>
        <begin position="1620"/>
        <end position="1629"/>
    </location>
</feature>
<feature type="compositionally biased region" description="Basic and acidic residues" evidence="8">
    <location>
        <begin position="1535"/>
        <end position="1545"/>
    </location>
</feature>
<dbReference type="Proteomes" id="UP000005408">
    <property type="component" value="Unassembled WGS sequence"/>
</dbReference>
<evidence type="ECO:0000256" key="1">
    <source>
        <dbReference type="ARBA" id="ARBA00004245"/>
    </source>
</evidence>
<dbReference type="GO" id="GO:0007098">
    <property type="term" value="P:centrosome cycle"/>
    <property type="evidence" value="ECO:0007669"/>
    <property type="project" value="TreeGrafter"/>
</dbReference>
<dbReference type="Gene3D" id="1.10.287.1490">
    <property type="match status" value="1"/>
</dbReference>
<evidence type="ECO:0000259" key="10">
    <source>
        <dbReference type="Pfam" id="PF23246"/>
    </source>
</evidence>
<evidence type="ECO:0000256" key="5">
    <source>
        <dbReference type="ARBA" id="ARBA00023034"/>
    </source>
</evidence>
<feature type="coiled-coil region" evidence="7">
    <location>
        <begin position="1374"/>
        <end position="1439"/>
    </location>
</feature>
<evidence type="ECO:0000256" key="4">
    <source>
        <dbReference type="ARBA" id="ARBA00022553"/>
    </source>
</evidence>
<feature type="compositionally biased region" description="Low complexity" evidence="8">
    <location>
        <begin position="1042"/>
        <end position="1052"/>
    </location>
</feature>
<evidence type="ECO:0000256" key="8">
    <source>
        <dbReference type="SAM" id="MobiDB-lite"/>
    </source>
</evidence>
<dbReference type="InterPro" id="IPR056273">
    <property type="entry name" value="CDK5RAP2_MYOME_CC"/>
</dbReference>
<dbReference type="GO" id="GO:0060090">
    <property type="term" value="F:molecular adaptor activity"/>
    <property type="evidence" value="ECO:0007669"/>
    <property type="project" value="TreeGrafter"/>
</dbReference>
<feature type="compositionally biased region" description="Polar residues" evidence="8">
    <location>
        <begin position="1345"/>
        <end position="1369"/>
    </location>
</feature>